<feature type="compositionally biased region" description="Basic residues" evidence="3">
    <location>
        <begin position="1"/>
        <end position="12"/>
    </location>
</feature>
<feature type="region of interest" description="Disordered" evidence="3">
    <location>
        <begin position="604"/>
        <end position="652"/>
    </location>
</feature>
<dbReference type="Pfam" id="PF00439">
    <property type="entry name" value="Bromodomain"/>
    <property type="match status" value="1"/>
</dbReference>
<dbReference type="SUPFAM" id="SSF47370">
    <property type="entry name" value="Bromodomain"/>
    <property type="match status" value="1"/>
</dbReference>
<evidence type="ECO:0000313" key="5">
    <source>
        <dbReference type="EMBL" id="RDY04433.1"/>
    </source>
</evidence>
<feature type="compositionally biased region" description="Acidic residues" evidence="3">
    <location>
        <begin position="77"/>
        <end position="87"/>
    </location>
</feature>
<feature type="compositionally biased region" description="Acidic residues" evidence="3">
    <location>
        <begin position="105"/>
        <end position="130"/>
    </location>
</feature>
<dbReference type="InterPro" id="IPR051831">
    <property type="entry name" value="Bromodomain_contain_prot"/>
</dbReference>
<evidence type="ECO:0000256" key="3">
    <source>
        <dbReference type="SAM" id="MobiDB-lite"/>
    </source>
</evidence>
<comment type="caution">
    <text evidence="5">The sequence shown here is derived from an EMBL/GenBank/DDBJ whole genome shotgun (WGS) entry which is preliminary data.</text>
</comment>
<dbReference type="InterPro" id="IPR036427">
    <property type="entry name" value="Bromodomain-like_sf"/>
</dbReference>
<name>A0A371HNP6_MUCPR</name>
<feature type="region of interest" description="Disordered" evidence="3">
    <location>
        <begin position="668"/>
        <end position="704"/>
    </location>
</feature>
<dbReference type="PROSITE" id="PS00633">
    <property type="entry name" value="BROMODOMAIN_1"/>
    <property type="match status" value="1"/>
</dbReference>
<feature type="compositionally biased region" description="Acidic residues" evidence="3">
    <location>
        <begin position="49"/>
        <end position="59"/>
    </location>
</feature>
<dbReference type="PANTHER" id="PTHR22881:SF43">
    <property type="entry name" value="DNA-BINDING BROMODOMAIN PROTEIN"/>
    <property type="match status" value="1"/>
</dbReference>
<reference evidence="5" key="1">
    <citation type="submission" date="2018-05" db="EMBL/GenBank/DDBJ databases">
        <title>Draft genome of Mucuna pruriens seed.</title>
        <authorList>
            <person name="Nnadi N.E."/>
            <person name="Vos R."/>
            <person name="Hasami M.H."/>
            <person name="Devisetty U.K."/>
            <person name="Aguiy J.C."/>
        </authorList>
    </citation>
    <scope>NUCLEOTIDE SEQUENCE [LARGE SCALE GENOMIC DNA]</scope>
    <source>
        <strain evidence="5">JCA_2017</strain>
    </source>
</reference>
<dbReference type="Gene3D" id="1.20.920.10">
    <property type="entry name" value="Bromodomain-like"/>
    <property type="match status" value="1"/>
</dbReference>
<feature type="region of interest" description="Disordered" evidence="3">
    <location>
        <begin position="1"/>
        <end position="134"/>
    </location>
</feature>
<dbReference type="CDD" id="cd04369">
    <property type="entry name" value="Bromodomain"/>
    <property type="match status" value="1"/>
</dbReference>
<dbReference type="Proteomes" id="UP000257109">
    <property type="component" value="Unassembled WGS sequence"/>
</dbReference>
<feature type="domain" description="Bromo" evidence="4">
    <location>
        <begin position="175"/>
        <end position="245"/>
    </location>
</feature>
<feature type="non-terminal residue" evidence="5">
    <location>
        <position position="1"/>
    </location>
</feature>
<dbReference type="AlphaFoldDB" id="A0A371HNP6"/>
<dbReference type="InterPro" id="IPR018359">
    <property type="entry name" value="Bromodomain_CS"/>
</dbReference>
<proteinExistence type="predicted"/>
<feature type="compositionally biased region" description="Polar residues" evidence="3">
    <location>
        <begin position="824"/>
        <end position="845"/>
    </location>
</feature>
<evidence type="ECO:0000256" key="2">
    <source>
        <dbReference type="PROSITE-ProRule" id="PRU00035"/>
    </source>
</evidence>
<protein>
    <submittedName>
        <fullName evidence="5">Bromodomain and PHD finger-containing protein 3</fullName>
    </submittedName>
</protein>
<dbReference type="PANTHER" id="PTHR22881">
    <property type="entry name" value="BROMODOMAIN CONTAINING PROTEIN"/>
    <property type="match status" value="1"/>
</dbReference>
<dbReference type="InterPro" id="IPR001487">
    <property type="entry name" value="Bromodomain"/>
</dbReference>
<feature type="compositionally biased region" description="Polar residues" evidence="3">
    <location>
        <begin position="617"/>
        <end position="641"/>
    </location>
</feature>
<dbReference type="STRING" id="157652.A0A371HNP6"/>
<feature type="region of interest" description="Disordered" evidence="3">
    <location>
        <begin position="790"/>
        <end position="851"/>
    </location>
</feature>
<dbReference type="EMBL" id="QJKJ01002081">
    <property type="protein sequence ID" value="RDY04433.1"/>
    <property type="molecule type" value="Genomic_DNA"/>
</dbReference>
<organism evidence="5 6">
    <name type="scientific">Mucuna pruriens</name>
    <name type="common">Velvet bean</name>
    <name type="synonym">Dolichos pruriens</name>
    <dbReference type="NCBI Taxonomy" id="157652"/>
    <lineage>
        <taxon>Eukaryota</taxon>
        <taxon>Viridiplantae</taxon>
        <taxon>Streptophyta</taxon>
        <taxon>Embryophyta</taxon>
        <taxon>Tracheophyta</taxon>
        <taxon>Spermatophyta</taxon>
        <taxon>Magnoliopsida</taxon>
        <taxon>eudicotyledons</taxon>
        <taxon>Gunneridae</taxon>
        <taxon>Pentapetalae</taxon>
        <taxon>rosids</taxon>
        <taxon>fabids</taxon>
        <taxon>Fabales</taxon>
        <taxon>Fabaceae</taxon>
        <taxon>Papilionoideae</taxon>
        <taxon>50 kb inversion clade</taxon>
        <taxon>NPAAA clade</taxon>
        <taxon>indigoferoid/millettioid clade</taxon>
        <taxon>Phaseoleae</taxon>
        <taxon>Mucuna</taxon>
    </lineage>
</organism>
<evidence type="ECO:0000256" key="1">
    <source>
        <dbReference type="ARBA" id="ARBA00023117"/>
    </source>
</evidence>
<feature type="compositionally biased region" description="Basic and acidic residues" evidence="3">
    <location>
        <begin position="13"/>
        <end position="22"/>
    </location>
</feature>
<gene>
    <name evidence="5" type="primary">BRPF3</name>
    <name evidence="5" type="ORF">CR513_11849</name>
</gene>
<dbReference type="OrthoDB" id="21449at2759"/>
<accession>A0A371HNP6</accession>
<evidence type="ECO:0000259" key="4">
    <source>
        <dbReference type="PROSITE" id="PS50014"/>
    </source>
</evidence>
<keyword evidence="1 2" id="KW-0103">Bromodomain</keyword>
<keyword evidence="6" id="KW-1185">Reference proteome</keyword>
<sequence>MVQIARRKKGRPSKADLARRSGESPAAAPQPDIRRSIRRRSVRYNIIDYDGDYLDDEEDERRREKKKLKLMAKLNQGEEEEEREENEAAPSRTRAESREEHAPQEEYDEEENEQEEENEDAEEEHEEDEDSVIKGRKVESKGLHSVSVSGTPVILQSGIPLPDKRTLELILDKLQKKDTYGVFAEPVDPEELPDYHDVIEHPMDFATVRKKLANESYTTLEQFESDVFLICSNAMQYNAPETIYHKQARSIQELGRKKFEKLRIGFERSQIEQKSEQKAGSNYLVKKQPKKPLARASQEPVGSDFSSGATLATIADVQPTSHPMQGGRFERPGNIDSILEGNAFWTDANQEKAEDVLLGKGLPSKWGRKSFVLDESRRASYSMSNQPIARSDSLFMTFESEMKQLVTVGLHAEYSYARSLARFGASLGPIAWKIASHRIQQALPAGCKFGRGWVGEYEPLPAPILKVNDRVQKETSLVMKLHSTTELPKGGKNCKNAESSIEHPVNGQMLEGKHPLTPESKGKPFFGSAGVRLRAPVNILNHEQNAQSRKLGKAENKGLKQVELNSLPLSNQNNNDLVAKFTSNAPAAESKPREMVPRNMFKQPDTNVVSGELPNGKVTNTSLNRQVTGPSPETTSNQSSRAAPVVVPGKEQGLSDPVQLMRMFGERAQKQHTSSNHSLVDTPPVTLSGPSGQRDDSGNASAAAARAWMSVGAGGFRQGPDNSSSPKNQISADSLYNSAREFHQHISRIRGEFPSGGMPFQSFQASQPIHTGAVSQFPNRPMVFPQLASADQSRFQMQSPWRGLSPCSQSRQKQETLPPDLNIGFQSPGSPAKQSSGVLVDSQQPDLALQL</sequence>
<feature type="compositionally biased region" description="Polar residues" evidence="3">
    <location>
        <begin position="790"/>
        <end position="799"/>
    </location>
</feature>
<feature type="compositionally biased region" description="Basic and acidic residues" evidence="3">
    <location>
        <begin position="93"/>
        <end position="104"/>
    </location>
</feature>
<evidence type="ECO:0000313" key="6">
    <source>
        <dbReference type="Proteomes" id="UP000257109"/>
    </source>
</evidence>
<dbReference type="PROSITE" id="PS50014">
    <property type="entry name" value="BROMODOMAIN_2"/>
    <property type="match status" value="1"/>
</dbReference>
<dbReference type="PRINTS" id="PR00503">
    <property type="entry name" value="BROMODOMAIN"/>
</dbReference>
<dbReference type="SMART" id="SM00297">
    <property type="entry name" value="BROMO"/>
    <property type="match status" value="1"/>
</dbReference>